<dbReference type="GO" id="GO:0005254">
    <property type="term" value="F:chloride channel activity"/>
    <property type="evidence" value="ECO:0007669"/>
    <property type="project" value="InterPro"/>
</dbReference>
<feature type="transmembrane region" description="Helical" evidence="9">
    <location>
        <begin position="20"/>
        <end position="40"/>
    </location>
</feature>
<keyword evidence="2" id="KW-0813">Transport</keyword>
<gene>
    <name evidence="10" type="ORF">BURPS1710A_A0488</name>
</gene>
<dbReference type="RefSeq" id="WP_004198488.1">
    <property type="nucleotide sequence ID" value="NZ_CM000833.1"/>
</dbReference>
<keyword evidence="7 9" id="KW-0472">Membrane</keyword>
<dbReference type="GO" id="GO:0005886">
    <property type="term" value="C:plasma membrane"/>
    <property type="evidence" value="ECO:0007669"/>
    <property type="project" value="UniProtKB-SubCell"/>
</dbReference>
<organism evidence="10">
    <name type="scientific">Burkholderia pseudomallei 1710a</name>
    <dbReference type="NCBI Taxonomy" id="320371"/>
    <lineage>
        <taxon>Bacteria</taxon>
        <taxon>Pseudomonadati</taxon>
        <taxon>Pseudomonadota</taxon>
        <taxon>Betaproteobacteria</taxon>
        <taxon>Burkholderiales</taxon>
        <taxon>Burkholderiaceae</taxon>
        <taxon>Burkholderia</taxon>
        <taxon>pseudomallei group</taxon>
    </lineage>
</organism>
<dbReference type="Proteomes" id="UP000001812">
    <property type="component" value="Chromosome II"/>
</dbReference>
<evidence type="ECO:0000256" key="3">
    <source>
        <dbReference type="ARBA" id="ARBA00022475"/>
    </source>
</evidence>
<evidence type="ECO:0000256" key="5">
    <source>
        <dbReference type="ARBA" id="ARBA00022989"/>
    </source>
</evidence>
<comment type="subcellular location">
    <subcellularLocation>
        <location evidence="1">Cell membrane</location>
        <topology evidence="1">Multi-pass membrane protein</topology>
    </subcellularLocation>
</comment>
<dbReference type="EMBL" id="CM000833">
    <property type="protein sequence ID" value="EET05795.1"/>
    <property type="molecule type" value="Genomic_DNA"/>
</dbReference>
<evidence type="ECO:0000256" key="1">
    <source>
        <dbReference type="ARBA" id="ARBA00004651"/>
    </source>
</evidence>
<dbReference type="PANTHER" id="PTHR33281">
    <property type="entry name" value="UPF0187 PROTEIN YNEE"/>
    <property type="match status" value="1"/>
</dbReference>
<evidence type="ECO:0000313" key="10">
    <source>
        <dbReference type="EMBL" id="EET05795.1"/>
    </source>
</evidence>
<proteinExistence type="inferred from homology"/>
<keyword evidence="6" id="KW-0406">Ion transport</keyword>
<evidence type="ECO:0000256" key="2">
    <source>
        <dbReference type="ARBA" id="ARBA00022448"/>
    </source>
</evidence>
<comment type="similarity">
    <text evidence="8">Belongs to the anion channel-forming bestrophin (TC 1.A.46) family.</text>
</comment>
<evidence type="ECO:0008006" key="11">
    <source>
        <dbReference type="Google" id="ProtNLM"/>
    </source>
</evidence>
<dbReference type="PANTHER" id="PTHR33281:SF19">
    <property type="entry name" value="VOLTAGE-DEPENDENT ANION CHANNEL-FORMING PROTEIN YNEE"/>
    <property type="match status" value="1"/>
</dbReference>
<name>A0A0E1VXU9_BURPE</name>
<keyword evidence="4 9" id="KW-0812">Transmembrane</keyword>
<accession>A0A0E1VXU9</accession>
<keyword evidence="3" id="KW-1003">Cell membrane</keyword>
<dbReference type="GeneID" id="93063140"/>
<evidence type="ECO:0000256" key="7">
    <source>
        <dbReference type="ARBA" id="ARBA00023136"/>
    </source>
</evidence>
<reference evidence="10" key="1">
    <citation type="submission" date="2009-05" db="EMBL/GenBank/DDBJ databases">
        <authorList>
            <person name="Harkins D.M."/>
            <person name="DeShazer D."/>
            <person name="Woods D.E."/>
            <person name="Brinkac L.M."/>
            <person name="Brown K.A."/>
            <person name="Hung G.C."/>
            <person name="Tuanyok A."/>
            <person name="Zhang B."/>
            <person name="Nierman W.C."/>
        </authorList>
    </citation>
    <scope>NUCLEOTIDE SEQUENCE [LARGE SCALE GENOMIC DNA]</scope>
    <source>
        <strain evidence="10">1710a</strain>
    </source>
</reference>
<dbReference type="HOGENOM" id="CLU_029790_4_2_4"/>
<sequence length="302" mass="32995">MIVRPREHGFRMLFVWNGSVLKSILPQLALMSAVSIVALLTNGRILGEKVPLNPTPFTLAGLALAIFAAFRNNASYDRYWEARKLWGGVLSAARALTSQALGYDALADGASFARATAGFVYALKHQLRGTDPTHDLRRRLPADWLDPVLAAQFRPVAILHALRGRLAGRHRDGALTDAQLWMLDAQLNELAAKLAGCERIASTPIPFPYHVLLHRTVYAYCVMLPFGLVDSIGIATPFVSVFVSYTLIALDAIAGEIAEPFGDGPNHLALDALTRQIERSLFELAGLPLPDEMRAGPNHRLS</sequence>
<evidence type="ECO:0000256" key="9">
    <source>
        <dbReference type="SAM" id="Phobius"/>
    </source>
</evidence>
<dbReference type="Pfam" id="PF25539">
    <property type="entry name" value="Bestrophin_2"/>
    <property type="match status" value="1"/>
</dbReference>
<feature type="transmembrane region" description="Helical" evidence="9">
    <location>
        <begin position="52"/>
        <end position="70"/>
    </location>
</feature>
<evidence type="ECO:0000256" key="6">
    <source>
        <dbReference type="ARBA" id="ARBA00023065"/>
    </source>
</evidence>
<evidence type="ECO:0000256" key="4">
    <source>
        <dbReference type="ARBA" id="ARBA00022692"/>
    </source>
</evidence>
<protein>
    <recommendedName>
        <fullName evidence="11">Bestrophin</fullName>
    </recommendedName>
</protein>
<evidence type="ECO:0000256" key="8">
    <source>
        <dbReference type="ARBA" id="ARBA00034708"/>
    </source>
</evidence>
<dbReference type="AlphaFoldDB" id="A0A0E1VXU9"/>
<dbReference type="InterPro" id="IPR044669">
    <property type="entry name" value="YneE/VCCN1/2-like"/>
</dbReference>
<keyword evidence="5 9" id="KW-1133">Transmembrane helix</keyword>